<dbReference type="Gene3D" id="2.120.10.30">
    <property type="entry name" value="TolB, C-terminal domain"/>
    <property type="match status" value="1"/>
</dbReference>
<protein>
    <submittedName>
        <fullName evidence="3">Uncharacterized protein</fullName>
    </submittedName>
</protein>
<keyword evidence="2" id="KW-0325">Glycoprotein</keyword>
<dbReference type="Proteomes" id="UP000792457">
    <property type="component" value="Unassembled WGS sequence"/>
</dbReference>
<reference evidence="3" key="2">
    <citation type="submission" date="2017-10" db="EMBL/GenBank/DDBJ databases">
        <title>Ladona fulva Genome sequencing and assembly.</title>
        <authorList>
            <person name="Murali S."/>
            <person name="Richards S."/>
            <person name="Bandaranaike D."/>
            <person name="Bellair M."/>
            <person name="Blankenburg K."/>
            <person name="Chao H."/>
            <person name="Dinh H."/>
            <person name="Doddapaneni H."/>
            <person name="Dugan-Rocha S."/>
            <person name="Elkadiri S."/>
            <person name="Gnanaolivu R."/>
            <person name="Hernandez B."/>
            <person name="Skinner E."/>
            <person name="Javaid M."/>
            <person name="Lee S."/>
            <person name="Li M."/>
            <person name="Ming W."/>
            <person name="Munidasa M."/>
            <person name="Muniz J."/>
            <person name="Nguyen L."/>
            <person name="Hughes D."/>
            <person name="Osuji N."/>
            <person name="Pu L.-L."/>
            <person name="Puazo M."/>
            <person name="Qu C."/>
            <person name="Quiroz J."/>
            <person name="Raj R."/>
            <person name="Weissenberger G."/>
            <person name="Xin Y."/>
            <person name="Zou X."/>
            <person name="Han Y."/>
            <person name="Worley K."/>
            <person name="Muzny D."/>
            <person name="Gibbs R."/>
        </authorList>
    </citation>
    <scope>NUCLEOTIDE SEQUENCE</scope>
    <source>
        <strain evidence="3">Sampled in the wild</strain>
    </source>
</reference>
<dbReference type="AlphaFoldDB" id="A0A8K0K6R5"/>
<keyword evidence="1" id="KW-0732">Signal</keyword>
<dbReference type="GO" id="GO:0005576">
    <property type="term" value="C:extracellular region"/>
    <property type="evidence" value="ECO:0007669"/>
    <property type="project" value="TreeGrafter"/>
</dbReference>
<organism evidence="3 4">
    <name type="scientific">Ladona fulva</name>
    <name type="common">Scarce chaser dragonfly</name>
    <name type="synonym">Libellula fulva</name>
    <dbReference type="NCBI Taxonomy" id="123851"/>
    <lineage>
        <taxon>Eukaryota</taxon>
        <taxon>Metazoa</taxon>
        <taxon>Ecdysozoa</taxon>
        <taxon>Arthropoda</taxon>
        <taxon>Hexapoda</taxon>
        <taxon>Insecta</taxon>
        <taxon>Pterygota</taxon>
        <taxon>Palaeoptera</taxon>
        <taxon>Odonata</taxon>
        <taxon>Epiprocta</taxon>
        <taxon>Anisoptera</taxon>
        <taxon>Libelluloidea</taxon>
        <taxon>Libellulidae</taxon>
        <taxon>Ladona</taxon>
    </lineage>
</organism>
<gene>
    <name evidence="3" type="ORF">J437_LFUL000314</name>
</gene>
<dbReference type="PANTHER" id="PTHR10680">
    <property type="entry name" value="PEPTIDYL-GLYCINE ALPHA-AMIDATING MONOOXYGENASE"/>
    <property type="match status" value="1"/>
</dbReference>
<name>A0A8K0K6R5_LADFU</name>
<evidence type="ECO:0000313" key="3">
    <source>
        <dbReference type="EMBL" id="KAG8227008.1"/>
    </source>
</evidence>
<comment type="caution">
    <text evidence="3">The sequence shown here is derived from an EMBL/GenBank/DDBJ whole genome shotgun (WGS) entry which is preliminary data.</text>
</comment>
<dbReference type="PANTHER" id="PTHR10680:SF14">
    <property type="entry name" value="PEPTIDYL-GLYCINE ALPHA-AMIDATING MONOOXYGENASE"/>
    <property type="match status" value="1"/>
</dbReference>
<sequence length="172" mass="18978">CQPTSVAVAPATPFSAYSGGDVFVGDGYCNARVVQLTPKGRYLREIKARDEGLWPGFNVVHSLALLPGPELLCVADRDNRRVTCASVELRHGEMQSYHRHHIPIEWKLPHFKPRYAANRKGAYDDPIHPIIEIMAPGGGRVFAICPAANSEIPEVEASFQQIKLVSDLSFTI</sequence>
<keyword evidence="4" id="KW-1185">Reference proteome</keyword>
<evidence type="ECO:0000256" key="2">
    <source>
        <dbReference type="ARBA" id="ARBA00023180"/>
    </source>
</evidence>
<dbReference type="SUPFAM" id="SSF63825">
    <property type="entry name" value="YWTD domain"/>
    <property type="match status" value="1"/>
</dbReference>
<dbReference type="OrthoDB" id="10018185at2759"/>
<dbReference type="EMBL" id="KZ308307">
    <property type="protein sequence ID" value="KAG8227008.1"/>
    <property type="molecule type" value="Genomic_DNA"/>
</dbReference>
<reference evidence="3" key="1">
    <citation type="submission" date="2013-04" db="EMBL/GenBank/DDBJ databases">
        <authorList>
            <person name="Qu J."/>
            <person name="Murali S.C."/>
            <person name="Bandaranaike D."/>
            <person name="Bellair M."/>
            <person name="Blankenburg K."/>
            <person name="Chao H."/>
            <person name="Dinh H."/>
            <person name="Doddapaneni H."/>
            <person name="Downs B."/>
            <person name="Dugan-Rocha S."/>
            <person name="Elkadiri S."/>
            <person name="Gnanaolivu R.D."/>
            <person name="Hernandez B."/>
            <person name="Javaid M."/>
            <person name="Jayaseelan J.C."/>
            <person name="Lee S."/>
            <person name="Li M."/>
            <person name="Ming W."/>
            <person name="Munidasa M."/>
            <person name="Muniz J."/>
            <person name="Nguyen L."/>
            <person name="Ongeri F."/>
            <person name="Osuji N."/>
            <person name="Pu L.-L."/>
            <person name="Puazo M."/>
            <person name="Qu C."/>
            <person name="Quiroz J."/>
            <person name="Raj R."/>
            <person name="Weissenberger G."/>
            <person name="Xin Y."/>
            <person name="Zou X."/>
            <person name="Han Y."/>
            <person name="Richards S."/>
            <person name="Worley K."/>
            <person name="Muzny D."/>
            <person name="Gibbs R."/>
        </authorList>
    </citation>
    <scope>NUCLEOTIDE SEQUENCE</scope>
    <source>
        <strain evidence="3">Sampled in the wild</strain>
    </source>
</reference>
<accession>A0A8K0K6R5</accession>
<dbReference type="InterPro" id="IPR011042">
    <property type="entry name" value="6-blade_b-propeller_TolB-like"/>
</dbReference>
<evidence type="ECO:0000313" key="4">
    <source>
        <dbReference type="Proteomes" id="UP000792457"/>
    </source>
</evidence>
<feature type="non-terminal residue" evidence="3">
    <location>
        <position position="172"/>
    </location>
</feature>
<evidence type="ECO:0000256" key="1">
    <source>
        <dbReference type="ARBA" id="ARBA00022729"/>
    </source>
</evidence>
<proteinExistence type="predicted"/>